<name>A0A8S5REZ1_9VIRU</name>
<reference evidence="1" key="1">
    <citation type="journal article" date="2021" name="Proc. Natl. Acad. Sci. U.S.A.">
        <title>A Catalog of Tens of Thousands of Viruses from Human Metagenomes Reveals Hidden Associations with Chronic Diseases.</title>
        <authorList>
            <person name="Tisza M.J."/>
            <person name="Buck C.B."/>
        </authorList>
    </citation>
    <scope>NUCLEOTIDE SEQUENCE</scope>
    <source>
        <strain evidence="1">CtE0n6</strain>
    </source>
</reference>
<evidence type="ECO:0000313" key="1">
    <source>
        <dbReference type="EMBL" id="DAE29952.1"/>
    </source>
</evidence>
<accession>A0A8S5REZ1</accession>
<protein>
    <submittedName>
        <fullName evidence="1">Uncharacterized protein</fullName>
    </submittedName>
</protein>
<sequence>MVVNQPKFPRTPRLGSGFKDNSNLENIFKNKKRVVNMVKLSELKDDEMLIVDMGSYGQVISKEDYLNEIEEHRGCKVYTSNKYKASIDAYDMLESAIECEYQNMYEDWDIEIKQDITKEDIKDIQVVLDRVLSRSDNISYTEKEQVEIDM</sequence>
<organism evidence="1">
    <name type="scientific">virus sp. ctE0n6</name>
    <dbReference type="NCBI Taxonomy" id="2827985"/>
    <lineage>
        <taxon>Viruses</taxon>
    </lineage>
</organism>
<proteinExistence type="predicted"/>
<dbReference type="EMBL" id="BK059101">
    <property type="protein sequence ID" value="DAE29952.1"/>
    <property type="molecule type" value="Genomic_DNA"/>
</dbReference>